<feature type="transmembrane region" description="Helical" evidence="1">
    <location>
        <begin position="107"/>
        <end position="126"/>
    </location>
</feature>
<feature type="transmembrane region" description="Helical" evidence="1">
    <location>
        <begin position="41"/>
        <end position="62"/>
    </location>
</feature>
<name>A0A942E8D4_9HYPH</name>
<sequence>MNVVAAYISAILLAGLAVFQAALAMGVPWGRFAWGGQHGRLPVVLRVGSLAAILIYIGLLAIQMQKAHVLQLLPIGDWIDAAAWAVVVFYLLGIVGNAASRSVSERWVMTPLVSMLFILSLVIALGA</sequence>
<accession>A0A942E8D4</accession>
<evidence type="ECO:0000313" key="3">
    <source>
        <dbReference type="Proteomes" id="UP000678281"/>
    </source>
</evidence>
<organism evidence="2 3">
    <name type="scientific">Devosia litorisediminis</name>
    <dbReference type="NCBI Taxonomy" id="2829817"/>
    <lineage>
        <taxon>Bacteria</taxon>
        <taxon>Pseudomonadati</taxon>
        <taxon>Pseudomonadota</taxon>
        <taxon>Alphaproteobacteria</taxon>
        <taxon>Hyphomicrobiales</taxon>
        <taxon>Devosiaceae</taxon>
        <taxon>Devosia</taxon>
    </lineage>
</organism>
<dbReference type="EMBL" id="JAGXTP010000001">
    <property type="protein sequence ID" value="MBS3849431.1"/>
    <property type="molecule type" value="Genomic_DNA"/>
</dbReference>
<feature type="transmembrane region" description="Helical" evidence="1">
    <location>
        <begin position="6"/>
        <end position="29"/>
    </location>
</feature>
<keyword evidence="3" id="KW-1185">Reference proteome</keyword>
<comment type="caution">
    <text evidence="2">The sequence shown here is derived from an EMBL/GenBank/DDBJ whole genome shotgun (WGS) entry which is preliminary data.</text>
</comment>
<reference evidence="2" key="1">
    <citation type="submission" date="2021-04" db="EMBL/GenBank/DDBJ databases">
        <title>Devosia litorisediminis sp. nov., isolated from a sand dune.</title>
        <authorList>
            <person name="Park S."/>
            <person name="Yoon J.-H."/>
        </authorList>
    </citation>
    <scope>NUCLEOTIDE SEQUENCE</scope>
    <source>
        <strain evidence="2">BSSL-BM10</strain>
    </source>
</reference>
<dbReference type="AlphaFoldDB" id="A0A942E8D4"/>
<gene>
    <name evidence="2" type="ORF">KD146_12050</name>
</gene>
<keyword evidence="1" id="KW-1133">Transmembrane helix</keyword>
<evidence type="ECO:0000313" key="2">
    <source>
        <dbReference type="EMBL" id="MBS3849431.1"/>
    </source>
</evidence>
<dbReference type="Proteomes" id="UP000678281">
    <property type="component" value="Unassembled WGS sequence"/>
</dbReference>
<protein>
    <submittedName>
        <fullName evidence="2">Uncharacterized protein</fullName>
    </submittedName>
</protein>
<keyword evidence="1" id="KW-0472">Membrane</keyword>
<evidence type="ECO:0000256" key="1">
    <source>
        <dbReference type="SAM" id="Phobius"/>
    </source>
</evidence>
<dbReference type="RefSeq" id="WP_212658903.1">
    <property type="nucleotide sequence ID" value="NZ_JAGXTP010000001.1"/>
</dbReference>
<feature type="transmembrane region" description="Helical" evidence="1">
    <location>
        <begin position="82"/>
        <end position="100"/>
    </location>
</feature>
<keyword evidence="1" id="KW-0812">Transmembrane</keyword>
<proteinExistence type="predicted"/>